<proteinExistence type="inferred from homology"/>
<evidence type="ECO:0000256" key="2">
    <source>
        <dbReference type="ARBA" id="ARBA00007647"/>
    </source>
</evidence>
<evidence type="ECO:0000313" key="10">
    <source>
        <dbReference type="Proteomes" id="UP000030746"/>
    </source>
</evidence>
<dbReference type="OMA" id="RTCRMEW"/>
<dbReference type="Proteomes" id="UP000030746">
    <property type="component" value="Unassembled WGS sequence"/>
</dbReference>
<organism evidence="9 10">
    <name type="scientific">Lottia gigantea</name>
    <name type="common">Giant owl limpet</name>
    <dbReference type="NCBI Taxonomy" id="225164"/>
    <lineage>
        <taxon>Eukaryota</taxon>
        <taxon>Metazoa</taxon>
        <taxon>Spiralia</taxon>
        <taxon>Lophotrochozoa</taxon>
        <taxon>Mollusca</taxon>
        <taxon>Gastropoda</taxon>
        <taxon>Patellogastropoda</taxon>
        <taxon>Lottioidea</taxon>
        <taxon>Lottiidae</taxon>
        <taxon>Lottia</taxon>
    </lineage>
</organism>
<accession>V4AQ24</accession>
<comment type="similarity">
    <text evidence="2 8">Belongs to the glycosyltransferase 92 family.</text>
</comment>
<feature type="transmembrane region" description="Helical" evidence="8">
    <location>
        <begin position="12"/>
        <end position="32"/>
    </location>
</feature>
<dbReference type="GO" id="GO:0016757">
    <property type="term" value="F:glycosyltransferase activity"/>
    <property type="evidence" value="ECO:0007669"/>
    <property type="project" value="UniProtKB-UniRule"/>
</dbReference>
<dbReference type="Pfam" id="PF01697">
    <property type="entry name" value="Glyco_transf_92"/>
    <property type="match status" value="1"/>
</dbReference>
<sequence length="440" mass="50703">MRFSIKRVYRRHPKISIVIVLLIMVLILHNFIIQSPRTNFMEVASWELQGKSLPGNSTFSYIKTDGIETYLLSAIVRPKMSQNIQIILNSLDFTKGRGAFLCCLISDKSLIAVPASFHDIHRHFITMPIITQTFYPAPFDATQYLCGVPETDLKNPVTKATLTLSGSCSHKKEDYLSVVYPKRVSNGLAICAKVVCGSKLNIPKLIEWFEMQKLLDVDKIVVFDYKCSSSVQKVFQYYITEGILEVVPFSLPGNPERGYDSKNRVYPQFYHDEEITLMDCHERLSGYQYILVSTVDDILLPRRHFTIKELLKSLTESHPKSGGFYFQVQSHVEEWEKESRVTGSYFQQYLKSTKPTSQFPTYIFIHNRSHSPKQHSFKNVSPYQEHHVEPSLATVHHYGKCPREWKECVPDEIADKTVIKYKEVVLKNTQTVLNKLSIRS</sequence>
<keyword evidence="3 8" id="KW-0328">Glycosyltransferase</keyword>
<reference evidence="9 10" key="1">
    <citation type="journal article" date="2013" name="Nature">
        <title>Insights into bilaterian evolution from three spiralian genomes.</title>
        <authorList>
            <person name="Simakov O."/>
            <person name="Marletaz F."/>
            <person name="Cho S.J."/>
            <person name="Edsinger-Gonzales E."/>
            <person name="Havlak P."/>
            <person name="Hellsten U."/>
            <person name="Kuo D.H."/>
            <person name="Larsson T."/>
            <person name="Lv J."/>
            <person name="Arendt D."/>
            <person name="Savage R."/>
            <person name="Osoegawa K."/>
            <person name="de Jong P."/>
            <person name="Grimwood J."/>
            <person name="Chapman J.A."/>
            <person name="Shapiro H."/>
            <person name="Aerts A."/>
            <person name="Otillar R.P."/>
            <person name="Terry A.Y."/>
            <person name="Boore J.L."/>
            <person name="Grigoriev I.V."/>
            <person name="Lindberg D.R."/>
            <person name="Seaver E.C."/>
            <person name="Weisblat D.A."/>
            <person name="Putnam N.H."/>
            <person name="Rokhsar D.S."/>
        </authorList>
    </citation>
    <scope>NUCLEOTIDE SEQUENCE [LARGE SCALE GENOMIC DNA]</scope>
</reference>
<evidence type="ECO:0000256" key="1">
    <source>
        <dbReference type="ARBA" id="ARBA00004167"/>
    </source>
</evidence>
<evidence type="ECO:0000256" key="8">
    <source>
        <dbReference type="RuleBase" id="RU366017"/>
    </source>
</evidence>
<evidence type="ECO:0000256" key="4">
    <source>
        <dbReference type="ARBA" id="ARBA00022679"/>
    </source>
</evidence>
<evidence type="ECO:0000313" key="9">
    <source>
        <dbReference type="EMBL" id="ESO96875.1"/>
    </source>
</evidence>
<dbReference type="PANTHER" id="PTHR21461">
    <property type="entry name" value="GLYCOSYLTRANSFERASE FAMILY 92 PROTEIN"/>
    <property type="match status" value="1"/>
</dbReference>
<dbReference type="GO" id="GO:0005737">
    <property type="term" value="C:cytoplasm"/>
    <property type="evidence" value="ECO:0007669"/>
    <property type="project" value="TreeGrafter"/>
</dbReference>
<keyword evidence="4 8" id="KW-0808">Transferase</keyword>
<dbReference type="GeneID" id="20248677"/>
<dbReference type="OrthoDB" id="6285242at2759"/>
<evidence type="ECO:0000256" key="3">
    <source>
        <dbReference type="ARBA" id="ARBA00022676"/>
    </source>
</evidence>
<keyword evidence="7 8" id="KW-0472">Membrane</keyword>
<dbReference type="GO" id="GO:0016020">
    <property type="term" value="C:membrane"/>
    <property type="evidence" value="ECO:0007669"/>
    <property type="project" value="UniProtKB-SubCell"/>
</dbReference>
<evidence type="ECO:0000256" key="7">
    <source>
        <dbReference type="ARBA" id="ARBA00023136"/>
    </source>
</evidence>
<dbReference type="InterPro" id="IPR008166">
    <property type="entry name" value="Glyco_transf_92"/>
</dbReference>
<comment type="subcellular location">
    <subcellularLocation>
        <location evidence="1">Membrane</location>
        <topology evidence="1">Single-pass membrane protein</topology>
    </subcellularLocation>
</comment>
<evidence type="ECO:0000256" key="6">
    <source>
        <dbReference type="ARBA" id="ARBA00022989"/>
    </source>
</evidence>
<dbReference type="EMBL" id="KB201362">
    <property type="protein sequence ID" value="ESO96875.1"/>
    <property type="molecule type" value="Genomic_DNA"/>
</dbReference>
<dbReference type="EC" id="2.4.1.-" evidence="8"/>
<keyword evidence="10" id="KW-1185">Reference proteome</keyword>
<keyword evidence="5 8" id="KW-0812">Transmembrane</keyword>
<keyword evidence="6 8" id="KW-1133">Transmembrane helix</keyword>
<evidence type="ECO:0000256" key="5">
    <source>
        <dbReference type="ARBA" id="ARBA00022692"/>
    </source>
</evidence>
<dbReference type="PANTHER" id="PTHR21461:SF69">
    <property type="entry name" value="GLYCOSYLTRANSFERASE FAMILY 92 PROTEIN"/>
    <property type="match status" value="1"/>
</dbReference>
<name>V4AQ24_LOTGI</name>
<dbReference type="RefSeq" id="XP_009052372.1">
    <property type="nucleotide sequence ID" value="XM_009054124.1"/>
</dbReference>
<dbReference type="HOGENOM" id="CLU_623012_0_0_1"/>
<gene>
    <name evidence="9" type="ORF">LOTGIDRAFT_231694</name>
</gene>
<dbReference type="KEGG" id="lgi:LOTGIDRAFT_231694"/>
<dbReference type="CTD" id="20248677"/>
<dbReference type="AlphaFoldDB" id="V4AQ24"/>
<protein>
    <recommendedName>
        <fullName evidence="8">Glycosyltransferase family 92 protein</fullName>
        <ecNumber evidence="8">2.4.1.-</ecNumber>
    </recommendedName>
</protein>